<keyword evidence="1" id="KW-0813">Transport</keyword>
<dbReference type="AlphaFoldDB" id="A0AAD5LB26"/>
<evidence type="ECO:0000313" key="5">
    <source>
        <dbReference type="Proteomes" id="UP001209570"/>
    </source>
</evidence>
<comment type="caution">
    <text evidence="4">The sequence shown here is derived from an EMBL/GenBank/DDBJ whole genome shotgun (WGS) entry which is preliminary data.</text>
</comment>
<dbReference type="Gene3D" id="2.60.120.10">
    <property type="entry name" value="Jelly Rolls"/>
    <property type="match status" value="1"/>
</dbReference>
<reference evidence="4" key="1">
    <citation type="submission" date="2021-12" db="EMBL/GenBank/DDBJ databases">
        <title>Prjna785345.</title>
        <authorList>
            <person name="Rujirawat T."/>
            <person name="Krajaejun T."/>
        </authorList>
    </citation>
    <scope>NUCLEOTIDE SEQUENCE</scope>
    <source>
        <strain evidence="4">Pi057C3</strain>
    </source>
</reference>
<organism evidence="4 5">
    <name type="scientific">Pythium insidiosum</name>
    <name type="common">Pythiosis disease agent</name>
    <dbReference type="NCBI Taxonomy" id="114742"/>
    <lineage>
        <taxon>Eukaryota</taxon>
        <taxon>Sar</taxon>
        <taxon>Stramenopiles</taxon>
        <taxon>Oomycota</taxon>
        <taxon>Peronosporomycetes</taxon>
        <taxon>Pythiales</taxon>
        <taxon>Pythiaceae</taxon>
        <taxon>Pythium</taxon>
    </lineage>
</organism>
<keyword evidence="1" id="KW-0407">Ion channel</keyword>
<dbReference type="InterPro" id="IPR050866">
    <property type="entry name" value="CNG_cation_channel"/>
</dbReference>
<dbReference type="PANTHER" id="PTHR45638:SF11">
    <property type="entry name" value="CYCLIC NUCLEOTIDE-GATED CATION CHANNEL SUBUNIT A"/>
    <property type="match status" value="1"/>
</dbReference>
<evidence type="ECO:0000259" key="3">
    <source>
        <dbReference type="PROSITE" id="PS50042"/>
    </source>
</evidence>
<evidence type="ECO:0000256" key="1">
    <source>
        <dbReference type="ARBA" id="ARBA00023286"/>
    </source>
</evidence>
<dbReference type="EMBL" id="JAKCXM010000371">
    <property type="protein sequence ID" value="KAJ0394968.1"/>
    <property type="molecule type" value="Genomic_DNA"/>
</dbReference>
<dbReference type="PANTHER" id="PTHR45638">
    <property type="entry name" value="CYCLIC NUCLEOTIDE-GATED CATION CHANNEL SUBUNIT A"/>
    <property type="match status" value="1"/>
</dbReference>
<dbReference type="InterPro" id="IPR014710">
    <property type="entry name" value="RmlC-like_jellyroll"/>
</dbReference>
<dbReference type="SMART" id="SM00100">
    <property type="entry name" value="cNMP"/>
    <property type="match status" value="1"/>
</dbReference>
<dbReference type="SUPFAM" id="SSF51206">
    <property type="entry name" value="cAMP-binding domain-like"/>
    <property type="match status" value="1"/>
</dbReference>
<feature type="domain" description="Cyclic nucleotide-binding" evidence="3">
    <location>
        <begin position="278"/>
        <end position="385"/>
    </location>
</feature>
<dbReference type="Proteomes" id="UP001209570">
    <property type="component" value="Unassembled WGS sequence"/>
</dbReference>
<keyword evidence="1" id="KW-0406">Ion transport</keyword>
<dbReference type="SUPFAM" id="SSF81324">
    <property type="entry name" value="Voltage-gated potassium channels"/>
    <property type="match status" value="1"/>
</dbReference>
<dbReference type="CDD" id="cd00038">
    <property type="entry name" value="CAP_ED"/>
    <property type="match status" value="1"/>
</dbReference>
<evidence type="ECO:0000313" key="4">
    <source>
        <dbReference type="EMBL" id="KAJ0394968.1"/>
    </source>
</evidence>
<keyword evidence="5" id="KW-1185">Reference proteome</keyword>
<dbReference type="InterPro" id="IPR018490">
    <property type="entry name" value="cNMP-bd_dom_sf"/>
</dbReference>
<evidence type="ECO:0000256" key="2">
    <source>
        <dbReference type="SAM" id="MobiDB-lite"/>
    </source>
</evidence>
<dbReference type="PROSITE" id="PS50042">
    <property type="entry name" value="CNMP_BINDING_3"/>
    <property type="match status" value="1"/>
</dbReference>
<accession>A0AAD5LB26</accession>
<feature type="compositionally biased region" description="Basic and acidic residues" evidence="2">
    <location>
        <begin position="511"/>
        <end position="539"/>
    </location>
</feature>
<dbReference type="GO" id="GO:0005221">
    <property type="term" value="F:intracellularly cyclic nucleotide-activated monoatomic cation channel activity"/>
    <property type="evidence" value="ECO:0007669"/>
    <property type="project" value="InterPro"/>
</dbReference>
<dbReference type="Gene3D" id="1.10.287.70">
    <property type="match status" value="1"/>
</dbReference>
<feature type="region of interest" description="Disordered" evidence="2">
    <location>
        <begin position="480"/>
        <end position="539"/>
    </location>
</feature>
<dbReference type="InterPro" id="IPR000595">
    <property type="entry name" value="cNMP-bd_dom"/>
</dbReference>
<gene>
    <name evidence="4" type="ORF">P43SY_010124</name>
</gene>
<dbReference type="GO" id="GO:0044877">
    <property type="term" value="F:protein-containing complex binding"/>
    <property type="evidence" value="ECO:0007669"/>
    <property type="project" value="TreeGrafter"/>
</dbReference>
<keyword evidence="1" id="KW-1071">Ligand-gated ion channel</keyword>
<dbReference type="Pfam" id="PF00027">
    <property type="entry name" value="cNMP_binding"/>
    <property type="match status" value="1"/>
</dbReference>
<protein>
    <recommendedName>
        <fullName evidence="3">Cyclic nucleotide-binding domain-containing protein</fullName>
    </recommendedName>
</protein>
<feature type="compositionally biased region" description="Low complexity" evidence="2">
    <location>
        <begin position="497"/>
        <end position="506"/>
    </location>
</feature>
<name>A0AAD5LB26_PYTIN</name>
<sequence length="539" mass="61483">MVRSVLPETYDGFVLDAVAAFPLEVVEVLKAHPASSFTEAWPTLCALRLNKLAYAARLHEYFERVFQVIVNEWKAPIDEARLGFFRSLLMYILSGHWIACIWYAVGELTLEAHYHSLWISYPGALTVVEGTGETVHSLDHISMGRKYIRSMHFAIGSITTTFYGDVVSMNLPELMTEMVVVLFSIYVFGSLVGAHSELHDVYSHNKAEFEQNLASVQHYLLQNAVPKALKKQVKQYYASVWRRRHGEDEFAAIETVSPSLREDVVYSILSHFARKVTALQSLDVHFLRRLLVCLQHVICSENEEVVIRGDVDRSMYFIHKGRVLVKRDASEQTKEEGECFGELALLYGVPREETCIALSISELYRLDHEPYEALLLEYPEYRRKNKLAWTSPMGKSHSLSSVAKTVLKTRQAAGVQLPLDESEYSRVLDDQVPRSYVFRAAMQVLANLDHVDSLEAKHLVQMARRGARRRLKRRMGIETARDKTKETAAEGNSEVHSFAANPSSARRSSRSTHDVEPSSADRRLSRIQQLKRDWHLDDP</sequence>
<dbReference type="Gene3D" id="1.10.287.630">
    <property type="entry name" value="Helix hairpin bin"/>
    <property type="match status" value="1"/>
</dbReference>
<proteinExistence type="predicted"/>